<organism evidence="2 3">
    <name type="scientific">Collybiopsis luxurians FD-317 M1</name>
    <dbReference type="NCBI Taxonomy" id="944289"/>
    <lineage>
        <taxon>Eukaryota</taxon>
        <taxon>Fungi</taxon>
        <taxon>Dikarya</taxon>
        <taxon>Basidiomycota</taxon>
        <taxon>Agaricomycotina</taxon>
        <taxon>Agaricomycetes</taxon>
        <taxon>Agaricomycetidae</taxon>
        <taxon>Agaricales</taxon>
        <taxon>Marasmiineae</taxon>
        <taxon>Omphalotaceae</taxon>
        <taxon>Collybiopsis</taxon>
        <taxon>Collybiopsis luxurians</taxon>
    </lineage>
</organism>
<dbReference type="Proteomes" id="UP000053593">
    <property type="component" value="Unassembled WGS sequence"/>
</dbReference>
<protein>
    <recommendedName>
        <fullName evidence="1">Glycan binding protein Y3-like domain-containing protein</fullName>
    </recommendedName>
</protein>
<reference evidence="2 3" key="1">
    <citation type="submission" date="2014-04" db="EMBL/GenBank/DDBJ databases">
        <title>Evolutionary Origins and Diversification of the Mycorrhizal Mutualists.</title>
        <authorList>
            <consortium name="DOE Joint Genome Institute"/>
            <consortium name="Mycorrhizal Genomics Consortium"/>
            <person name="Kohler A."/>
            <person name="Kuo A."/>
            <person name="Nagy L.G."/>
            <person name="Floudas D."/>
            <person name="Copeland A."/>
            <person name="Barry K.W."/>
            <person name="Cichocki N."/>
            <person name="Veneault-Fourrey C."/>
            <person name="LaButti K."/>
            <person name="Lindquist E.A."/>
            <person name="Lipzen A."/>
            <person name="Lundell T."/>
            <person name="Morin E."/>
            <person name="Murat C."/>
            <person name="Riley R."/>
            <person name="Ohm R."/>
            <person name="Sun H."/>
            <person name="Tunlid A."/>
            <person name="Henrissat B."/>
            <person name="Grigoriev I.V."/>
            <person name="Hibbett D.S."/>
            <person name="Martin F."/>
        </authorList>
    </citation>
    <scope>NUCLEOTIDE SEQUENCE [LARGE SCALE GENOMIC DNA]</scope>
    <source>
        <strain evidence="2 3">FD-317 M1</strain>
    </source>
</reference>
<dbReference type="AlphaFoldDB" id="A0A0D0BX47"/>
<evidence type="ECO:0000313" key="3">
    <source>
        <dbReference type="Proteomes" id="UP000053593"/>
    </source>
</evidence>
<sequence>MYLDRDMLNSAFLALAVVSAPKEKLNLNCLTSGRGGASECSRFINNFCQESIRVHPIAVGATFSRCYNIGGFSCVLHAKNARGHHPTLPNESNCERVLDAVASGCPMGGRGNVDGNTFEFSLNPNKGSCLQDATLDSSCS</sequence>
<evidence type="ECO:0000313" key="2">
    <source>
        <dbReference type="EMBL" id="KIK60251.1"/>
    </source>
</evidence>
<feature type="domain" description="Glycan binding protein Y3-like" evidence="1">
    <location>
        <begin position="39"/>
        <end position="129"/>
    </location>
</feature>
<evidence type="ECO:0000259" key="1">
    <source>
        <dbReference type="Pfam" id="PF22803"/>
    </source>
</evidence>
<dbReference type="EMBL" id="KN834776">
    <property type="protein sequence ID" value="KIK60251.1"/>
    <property type="molecule type" value="Genomic_DNA"/>
</dbReference>
<proteinExistence type="predicted"/>
<keyword evidence="3" id="KW-1185">Reference proteome</keyword>
<dbReference type="Pfam" id="PF22803">
    <property type="entry name" value="GBD_Y3"/>
    <property type="match status" value="1"/>
</dbReference>
<dbReference type="OrthoDB" id="2925523at2759"/>
<dbReference type="InterPro" id="IPR054443">
    <property type="entry name" value="Y3-like_dom"/>
</dbReference>
<name>A0A0D0BX47_9AGAR</name>
<dbReference type="HOGENOM" id="CLU_155985_0_0_1"/>
<gene>
    <name evidence="2" type="ORF">GYMLUDRAFT_43985</name>
</gene>
<accession>A0A0D0BX47</accession>